<feature type="transmembrane region" description="Helical" evidence="1">
    <location>
        <begin position="70"/>
        <end position="88"/>
    </location>
</feature>
<dbReference type="Proteomes" id="UP000190328">
    <property type="component" value="Unassembled WGS sequence"/>
</dbReference>
<dbReference type="Gene3D" id="1.10.1760.20">
    <property type="match status" value="1"/>
</dbReference>
<organism evidence="2 3">
    <name type="scientific">Pilibacter termitis</name>
    <dbReference type="NCBI Taxonomy" id="263852"/>
    <lineage>
        <taxon>Bacteria</taxon>
        <taxon>Bacillati</taxon>
        <taxon>Bacillota</taxon>
        <taxon>Bacilli</taxon>
        <taxon>Lactobacillales</taxon>
        <taxon>Enterococcaceae</taxon>
        <taxon>Pilibacter</taxon>
    </lineage>
</organism>
<proteinExistence type="predicted"/>
<accession>A0A1T4K2U8</accession>
<dbReference type="STRING" id="263852.SAMN02745116_00046"/>
<dbReference type="InterPro" id="IPR024529">
    <property type="entry name" value="ECF_trnsprt_substrate-spec"/>
</dbReference>
<feature type="transmembrane region" description="Helical" evidence="1">
    <location>
        <begin position="131"/>
        <end position="155"/>
    </location>
</feature>
<gene>
    <name evidence="2" type="ORF">SAMN02745116_00046</name>
</gene>
<dbReference type="RefSeq" id="WP_144399427.1">
    <property type="nucleotide sequence ID" value="NZ_FUXI01000001.1"/>
</dbReference>
<keyword evidence="1" id="KW-1133">Transmembrane helix</keyword>
<keyword evidence="1" id="KW-0472">Membrane</keyword>
<dbReference type="GO" id="GO:0022857">
    <property type="term" value="F:transmembrane transporter activity"/>
    <property type="evidence" value="ECO:0007669"/>
    <property type="project" value="InterPro"/>
</dbReference>
<keyword evidence="1" id="KW-0812">Transmembrane</keyword>
<feature type="transmembrane region" description="Helical" evidence="1">
    <location>
        <begin position="175"/>
        <end position="197"/>
    </location>
</feature>
<feature type="transmembrane region" description="Helical" evidence="1">
    <location>
        <begin position="41"/>
        <end position="63"/>
    </location>
</feature>
<protein>
    <submittedName>
        <fullName evidence="2">Uncharacterized membrane protein</fullName>
    </submittedName>
</protein>
<feature type="transmembrane region" description="Helical" evidence="1">
    <location>
        <begin position="100"/>
        <end position="119"/>
    </location>
</feature>
<feature type="transmembrane region" description="Helical" evidence="1">
    <location>
        <begin position="12"/>
        <end position="35"/>
    </location>
</feature>
<evidence type="ECO:0000256" key="1">
    <source>
        <dbReference type="SAM" id="Phobius"/>
    </source>
</evidence>
<evidence type="ECO:0000313" key="3">
    <source>
        <dbReference type="Proteomes" id="UP000190328"/>
    </source>
</evidence>
<dbReference type="Pfam" id="PF12822">
    <property type="entry name" value="ECF_trnsprt"/>
    <property type="match status" value="1"/>
</dbReference>
<evidence type="ECO:0000313" key="2">
    <source>
        <dbReference type="EMBL" id="SJZ36597.1"/>
    </source>
</evidence>
<name>A0A1T4K2U8_9ENTE</name>
<reference evidence="3" key="1">
    <citation type="submission" date="2017-02" db="EMBL/GenBank/DDBJ databases">
        <authorList>
            <person name="Varghese N."/>
            <person name="Submissions S."/>
        </authorList>
    </citation>
    <scope>NUCLEOTIDE SEQUENCE [LARGE SCALE GENOMIC DNA]</scope>
    <source>
        <strain evidence="3">ATCC BAA-1030</strain>
    </source>
</reference>
<dbReference type="OrthoDB" id="9813540at2"/>
<dbReference type="EMBL" id="FUXI01000001">
    <property type="protein sequence ID" value="SJZ36597.1"/>
    <property type="molecule type" value="Genomic_DNA"/>
</dbReference>
<sequence>MRNKKTNELAIVAMFIATITVLGVLNQIFLVYWPFLIKPTILHIPVIIASIVLGPRLGGLLGLWWGINSVTIATVTAGPTSFLFTPFLPVPNSTHGDVRSLLIAIVPRILVGILPYFIYKLFSSKKPSRIGLSISGIVGSMTNTIFVLSAIYVIFGKILGWGLKTVLTSIVATNSLAEAIIAAILVAGVTPAVLKVYKK</sequence>
<keyword evidence="3" id="KW-1185">Reference proteome</keyword>
<dbReference type="AlphaFoldDB" id="A0A1T4K2U8"/>